<feature type="signal peptide" evidence="3">
    <location>
        <begin position="1"/>
        <end position="20"/>
    </location>
</feature>
<proteinExistence type="predicted"/>
<feature type="chain" id="PRO_5046484947" evidence="3">
    <location>
        <begin position="21"/>
        <end position="373"/>
    </location>
</feature>
<dbReference type="PANTHER" id="PTHR46344">
    <property type="entry name" value="OS02G0202900 PROTEIN"/>
    <property type="match status" value="1"/>
</dbReference>
<comment type="caution">
    <text evidence="4">The sequence shown here is derived from an EMBL/GenBank/DDBJ whole genome shotgun (WGS) entry which is preliminary data.</text>
</comment>
<dbReference type="EMBL" id="QUMU01000024">
    <property type="protein sequence ID" value="REG15456.1"/>
    <property type="molecule type" value="Genomic_DNA"/>
</dbReference>
<dbReference type="PANTHER" id="PTHR46344:SF27">
    <property type="entry name" value="KELCH REPEAT SUPERFAMILY PROTEIN"/>
    <property type="match status" value="1"/>
</dbReference>
<reference evidence="4 5" key="1">
    <citation type="submission" date="2018-08" db="EMBL/GenBank/DDBJ databases">
        <title>Genomic Encyclopedia of Archaeal and Bacterial Type Strains, Phase II (KMG-II): from individual species to whole genera.</title>
        <authorList>
            <person name="Goeker M."/>
        </authorList>
    </citation>
    <scope>NUCLEOTIDE SEQUENCE [LARGE SCALE GENOMIC DNA]</scope>
    <source>
        <strain evidence="4 5">DSM 2261</strain>
    </source>
</reference>
<dbReference type="SUPFAM" id="SSF50965">
    <property type="entry name" value="Galactose oxidase, central domain"/>
    <property type="match status" value="1"/>
</dbReference>
<dbReference type="Proteomes" id="UP000256345">
    <property type="component" value="Unassembled WGS sequence"/>
</dbReference>
<keyword evidence="5" id="KW-1185">Reference proteome</keyword>
<keyword evidence="3" id="KW-0732">Signal</keyword>
<accession>A0ABX9JKU5</accession>
<dbReference type="Pfam" id="PF24681">
    <property type="entry name" value="Kelch_KLHDC2_KLHL20_DRC7"/>
    <property type="match status" value="1"/>
</dbReference>
<evidence type="ECO:0000313" key="5">
    <source>
        <dbReference type="Proteomes" id="UP000256345"/>
    </source>
</evidence>
<evidence type="ECO:0000256" key="2">
    <source>
        <dbReference type="ARBA" id="ARBA00022737"/>
    </source>
</evidence>
<evidence type="ECO:0000256" key="1">
    <source>
        <dbReference type="ARBA" id="ARBA00022441"/>
    </source>
</evidence>
<gene>
    <name evidence="4" type="ORF">ATI61_12441</name>
</gene>
<keyword evidence="1" id="KW-0880">Kelch repeat</keyword>
<dbReference type="Gene3D" id="2.130.10.80">
    <property type="entry name" value="Galactose oxidase/kelch, beta-propeller"/>
    <property type="match status" value="4"/>
</dbReference>
<dbReference type="SMART" id="SM00612">
    <property type="entry name" value="Kelch"/>
    <property type="match status" value="6"/>
</dbReference>
<dbReference type="RefSeq" id="WP_147333269.1">
    <property type="nucleotide sequence ID" value="NZ_CP011509.1"/>
</dbReference>
<name>A0ABX9JKU5_9BACT</name>
<protein>
    <submittedName>
        <fullName evidence="4">Kelch motif protein</fullName>
    </submittedName>
</protein>
<dbReference type="InterPro" id="IPR006652">
    <property type="entry name" value="Kelch_1"/>
</dbReference>
<evidence type="ECO:0000313" key="4">
    <source>
        <dbReference type="EMBL" id="REG15456.1"/>
    </source>
</evidence>
<organism evidence="4 5">
    <name type="scientific">Archangium gephyra</name>
    <dbReference type="NCBI Taxonomy" id="48"/>
    <lineage>
        <taxon>Bacteria</taxon>
        <taxon>Pseudomonadati</taxon>
        <taxon>Myxococcota</taxon>
        <taxon>Myxococcia</taxon>
        <taxon>Myxococcales</taxon>
        <taxon>Cystobacterineae</taxon>
        <taxon>Archangiaceae</taxon>
        <taxon>Archangium</taxon>
    </lineage>
</organism>
<dbReference type="PROSITE" id="PS51257">
    <property type="entry name" value="PROKAR_LIPOPROTEIN"/>
    <property type="match status" value="1"/>
</dbReference>
<keyword evidence="2" id="KW-0677">Repeat</keyword>
<dbReference type="InterPro" id="IPR011043">
    <property type="entry name" value="Gal_Oxase/kelch_b-propeller"/>
</dbReference>
<sequence length="373" mass="39119">MKTTRLSLLLAGLASLAVGCQPETGTPPPQASGATLKTHEAALATPVGTWTSNASSLVAHAGGHTATLLNGPGNVLVVDGSDAEVYNPYTNAWRRTASPPNAHMLHTATELPSGKVLVMGGHAGTWGEWTSNAELYDPATETWSTTASMLTPRGNHTATLLDSGKVLVLGGNRPIRSEAPEAEVYDPETSTWSSVSAGLLLPRSRTALTVLYSGKVLVTGGYLWAHSGTATSEVHLYDPATNSLSPAGNLARARHGHAALRLYSGNVLIVGGIDGGNTVELYDPYTNQWSLGPPFPYDMTPLFSATMLYSGEVLVTDAIGQAALYDPSTNTWIPTTNMKQGRSSPTATLLHTGEVLMVGGNSGSPRSVERFTR</sequence>
<evidence type="ECO:0000256" key="3">
    <source>
        <dbReference type="SAM" id="SignalP"/>
    </source>
</evidence>
<dbReference type="InterPro" id="IPR037293">
    <property type="entry name" value="Gal_Oxidase_central_sf"/>
</dbReference>